<reference evidence="5" key="1">
    <citation type="submission" date="2017-12" db="EMBL/GenBank/DDBJ databases">
        <title>The genome sequence of Pantoea sp. 596.</title>
        <authorList>
            <person name="Gao J."/>
            <person name="Mao X."/>
            <person name="Sun J."/>
        </authorList>
    </citation>
    <scope>NUCLEOTIDE SEQUENCE [LARGE SCALE GENOMIC DNA]</scope>
    <source>
        <strain evidence="5">596</strain>
    </source>
</reference>
<dbReference type="EMBL" id="PJRT01000007">
    <property type="protein sequence ID" value="PLR25417.1"/>
    <property type="molecule type" value="Genomic_DNA"/>
</dbReference>
<dbReference type="InterPro" id="IPR018357">
    <property type="entry name" value="Hexapep_transf_CS"/>
</dbReference>
<evidence type="ECO:0000313" key="4">
    <source>
        <dbReference type="EMBL" id="PLR25417.1"/>
    </source>
</evidence>
<keyword evidence="1 4" id="KW-0808">Transferase</keyword>
<dbReference type="SUPFAM" id="SSF51161">
    <property type="entry name" value="Trimeric LpxA-like enzymes"/>
    <property type="match status" value="1"/>
</dbReference>
<gene>
    <name evidence="4" type="ORF">PZBJ_07395</name>
</gene>
<dbReference type="PROSITE" id="PS00101">
    <property type="entry name" value="HEXAPEP_TRANSFERASES"/>
    <property type="match status" value="1"/>
</dbReference>
<evidence type="ECO:0000313" key="5">
    <source>
        <dbReference type="Proteomes" id="UP000234296"/>
    </source>
</evidence>
<keyword evidence="2" id="KW-0677">Repeat</keyword>
<evidence type="ECO:0000256" key="1">
    <source>
        <dbReference type="ARBA" id="ARBA00022679"/>
    </source>
</evidence>
<dbReference type="Gene3D" id="2.160.10.10">
    <property type="entry name" value="Hexapeptide repeat proteins"/>
    <property type="match status" value="1"/>
</dbReference>
<protein>
    <submittedName>
        <fullName evidence="4">Transferase</fullName>
    </submittedName>
</protein>
<keyword evidence="3" id="KW-0012">Acyltransferase</keyword>
<keyword evidence="5" id="KW-1185">Reference proteome</keyword>
<evidence type="ECO:0000256" key="3">
    <source>
        <dbReference type="ARBA" id="ARBA00023315"/>
    </source>
</evidence>
<dbReference type="InterPro" id="IPR051159">
    <property type="entry name" value="Hexapeptide_acetyltransf"/>
</dbReference>
<dbReference type="Pfam" id="PF00132">
    <property type="entry name" value="Hexapep"/>
    <property type="match status" value="1"/>
</dbReference>
<evidence type="ECO:0000256" key="2">
    <source>
        <dbReference type="ARBA" id="ARBA00022737"/>
    </source>
</evidence>
<name>A0ABX4STJ1_9GAMM</name>
<organism evidence="4 5">
    <name type="scientific">Pantoea endophytica</name>
    <dbReference type="NCBI Taxonomy" id="92488"/>
    <lineage>
        <taxon>Bacteria</taxon>
        <taxon>Pseudomonadati</taxon>
        <taxon>Pseudomonadota</taxon>
        <taxon>Gammaproteobacteria</taxon>
        <taxon>Enterobacterales</taxon>
        <taxon>Erwiniaceae</taxon>
        <taxon>Pantoea</taxon>
    </lineage>
</organism>
<dbReference type="Proteomes" id="UP000234296">
    <property type="component" value="Unassembled WGS sequence"/>
</dbReference>
<comment type="caution">
    <text evidence="4">The sequence shown here is derived from an EMBL/GenBank/DDBJ whole genome shotgun (WGS) entry which is preliminary data.</text>
</comment>
<dbReference type="InterPro" id="IPR001451">
    <property type="entry name" value="Hexapep"/>
</dbReference>
<dbReference type="InterPro" id="IPR011004">
    <property type="entry name" value="Trimer_LpxA-like_sf"/>
</dbReference>
<sequence length="235" mass="25801">MTKLLYSDCNRKTLKMNRNNVVMNDSYEKQIASFIAAGNVVIGKPEKVLGDFSLNFQSGKNSSITFSEGCILNNVSINMENGNGVWKVGKKTYIRGRYFIGAGSKIEIGDQTAMNRHVLIVATEGASIIIGKDCLFSDITMSTTDWHSIIDDMTGERINPAKCIVIEDSVWLGENVTIQKGITIGKNSIIGSRALVTKTIPPGSLAVGIPAKIIRENVRWQRALIPMDFLPAEPY</sequence>
<accession>A0ABX4STJ1</accession>
<proteinExistence type="predicted"/>
<dbReference type="PANTHER" id="PTHR23416:SF78">
    <property type="entry name" value="LIPOPOLYSACCHARIDE BIOSYNTHESIS O-ACETYL TRANSFERASE WBBJ-RELATED"/>
    <property type="match status" value="1"/>
</dbReference>
<dbReference type="PANTHER" id="PTHR23416">
    <property type="entry name" value="SIALIC ACID SYNTHASE-RELATED"/>
    <property type="match status" value="1"/>
</dbReference>
<dbReference type="CDD" id="cd04647">
    <property type="entry name" value="LbH_MAT_like"/>
    <property type="match status" value="1"/>
</dbReference>
<dbReference type="GO" id="GO:0016740">
    <property type="term" value="F:transferase activity"/>
    <property type="evidence" value="ECO:0007669"/>
    <property type="project" value="UniProtKB-KW"/>
</dbReference>